<dbReference type="InterPro" id="IPR023375">
    <property type="entry name" value="ADC_dom_sf"/>
</dbReference>
<protein>
    <submittedName>
        <fullName evidence="1">DUF2071 domain-containing protein</fullName>
    </submittedName>
</protein>
<dbReference type="Pfam" id="PF09844">
    <property type="entry name" value="DUF2071"/>
    <property type="match status" value="1"/>
</dbReference>
<gene>
    <name evidence="1" type="ORF">JIN82_12515</name>
</gene>
<dbReference type="SUPFAM" id="SSF160104">
    <property type="entry name" value="Acetoacetate decarboxylase-like"/>
    <property type="match status" value="1"/>
</dbReference>
<dbReference type="InterPro" id="IPR018644">
    <property type="entry name" value="DUF2071"/>
</dbReference>
<proteinExistence type="predicted"/>
<dbReference type="Proteomes" id="UP000624703">
    <property type="component" value="Unassembled WGS sequence"/>
</dbReference>
<accession>A0A8J7MER3</accession>
<evidence type="ECO:0000313" key="2">
    <source>
        <dbReference type="Proteomes" id="UP000624703"/>
    </source>
</evidence>
<dbReference type="PANTHER" id="PTHR39186">
    <property type="entry name" value="DUF2071 FAMILY PROTEIN"/>
    <property type="match status" value="1"/>
</dbReference>
<reference evidence="1" key="1">
    <citation type="submission" date="2021-01" db="EMBL/GenBank/DDBJ databases">
        <title>Modified the classification status of verrucomicrobia.</title>
        <authorList>
            <person name="Feng X."/>
        </authorList>
    </citation>
    <scope>NUCLEOTIDE SEQUENCE</scope>
    <source>
        <strain evidence="1">_KCTC 22039</strain>
    </source>
</reference>
<dbReference type="AlphaFoldDB" id="A0A8J7MER3"/>
<sequence length="217" mass="24790">MANQELEKRLPAGVELDLYEGTAWLGLVPFMMSGVMRRPFPDMPYFSAFPELNLRTYVVVDGKPGVWFFSLDAHSYPIVIGGRALYNLPYHYAQQKLSKLTDGHEFQSQRKSDSVSFHARYRPTAKEFFAIPGTFEHWATERYCLYSMSGDRELQRVDVHHVAWPLQSAEVEIFSNDIIDATGIPVSSDIPRCHYSRGVHVVSYEKQSCGEKVDMSV</sequence>
<organism evidence="1 2">
    <name type="scientific">Persicirhabdus sediminis</name>
    <dbReference type="NCBI Taxonomy" id="454144"/>
    <lineage>
        <taxon>Bacteria</taxon>
        <taxon>Pseudomonadati</taxon>
        <taxon>Verrucomicrobiota</taxon>
        <taxon>Verrucomicrobiia</taxon>
        <taxon>Verrucomicrobiales</taxon>
        <taxon>Verrucomicrobiaceae</taxon>
        <taxon>Persicirhabdus</taxon>
    </lineage>
</organism>
<dbReference type="EMBL" id="JAENIM010000042">
    <property type="protein sequence ID" value="MBK1791976.1"/>
    <property type="molecule type" value="Genomic_DNA"/>
</dbReference>
<comment type="caution">
    <text evidence="1">The sequence shown here is derived from an EMBL/GenBank/DDBJ whole genome shotgun (WGS) entry which is preliminary data.</text>
</comment>
<evidence type="ECO:0000313" key="1">
    <source>
        <dbReference type="EMBL" id="MBK1791976.1"/>
    </source>
</evidence>
<keyword evidence="2" id="KW-1185">Reference proteome</keyword>
<dbReference type="PANTHER" id="PTHR39186:SF1">
    <property type="entry name" value="DUF2071 DOMAIN-CONTAINING PROTEIN"/>
    <property type="match status" value="1"/>
</dbReference>
<name>A0A8J7MER3_9BACT</name>